<evidence type="ECO:0000256" key="1">
    <source>
        <dbReference type="ARBA" id="ARBA00004477"/>
    </source>
</evidence>
<feature type="transmembrane region" description="Helical" evidence="8">
    <location>
        <begin position="155"/>
        <end position="173"/>
    </location>
</feature>
<evidence type="ECO:0000256" key="5">
    <source>
        <dbReference type="ARBA" id="ARBA00022824"/>
    </source>
</evidence>
<organism evidence="9 10">
    <name type="scientific">Patella caerulea</name>
    <name type="common">Rayed Mediterranean limpet</name>
    <dbReference type="NCBI Taxonomy" id="87958"/>
    <lineage>
        <taxon>Eukaryota</taxon>
        <taxon>Metazoa</taxon>
        <taxon>Spiralia</taxon>
        <taxon>Lophotrochozoa</taxon>
        <taxon>Mollusca</taxon>
        <taxon>Gastropoda</taxon>
        <taxon>Patellogastropoda</taxon>
        <taxon>Patelloidea</taxon>
        <taxon>Patellidae</taxon>
        <taxon>Patella</taxon>
    </lineage>
</organism>
<gene>
    <name evidence="9" type="ORF">SNE40_009883</name>
</gene>
<dbReference type="AlphaFoldDB" id="A0AAN8PQV9"/>
<keyword evidence="10" id="KW-1185">Reference proteome</keyword>
<evidence type="ECO:0000256" key="7">
    <source>
        <dbReference type="ARBA" id="ARBA00023136"/>
    </source>
</evidence>
<protein>
    <recommendedName>
        <fullName evidence="11">Phosphatidylinositol-glycan biosynthesis class F protein</fullName>
    </recommendedName>
</protein>
<keyword evidence="3" id="KW-0337">GPI-anchor biosynthesis</keyword>
<evidence type="ECO:0000256" key="6">
    <source>
        <dbReference type="ARBA" id="ARBA00022989"/>
    </source>
</evidence>
<evidence type="ECO:0000256" key="2">
    <source>
        <dbReference type="ARBA" id="ARBA00004687"/>
    </source>
</evidence>
<evidence type="ECO:0000313" key="10">
    <source>
        <dbReference type="Proteomes" id="UP001347796"/>
    </source>
</evidence>
<feature type="transmembrane region" description="Helical" evidence="8">
    <location>
        <begin position="82"/>
        <end position="108"/>
    </location>
</feature>
<keyword evidence="7 8" id="KW-0472">Membrane</keyword>
<feature type="transmembrane region" description="Helical" evidence="8">
    <location>
        <begin position="50"/>
        <end position="70"/>
    </location>
</feature>
<dbReference type="InterPro" id="IPR009580">
    <property type="entry name" value="GPI_biosynthesis_protein_Pig-F"/>
</dbReference>
<comment type="pathway">
    <text evidence="2">Glycolipid biosynthesis; glycosylphosphatidylinositol-anchor biosynthesis.</text>
</comment>
<dbReference type="GO" id="GO:0005789">
    <property type="term" value="C:endoplasmic reticulum membrane"/>
    <property type="evidence" value="ECO:0007669"/>
    <property type="project" value="UniProtKB-SubCell"/>
</dbReference>
<evidence type="ECO:0000256" key="4">
    <source>
        <dbReference type="ARBA" id="ARBA00022692"/>
    </source>
</evidence>
<evidence type="ECO:0000256" key="3">
    <source>
        <dbReference type="ARBA" id="ARBA00022502"/>
    </source>
</evidence>
<reference evidence="9 10" key="1">
    <citation type="submission" date="2024-01" db="EMBL/GenBank/DDBJ databases">
        <title>The genome of the rayed Mediterranean limpet Patella caerulea (Linnaeus, 1758).</title>
        <authorList>
            <person name="Anh-Thu Weber A."/>
            <person name="Halstead-Nussloch G."/>
        </authorList>
    </citation>
    <scope>NUCLEOTIDE SEQUENCE [LARGE SCALE GENOMIC DNA]</scope>
    <source>
        <strain evidence="9">AATW-2023a</strain>
        <tissue evidence="9">Whole specimen</tissue>
    </source>
</reference>
<comment type="caution">
    <text evidence="9">The sequence shown here is derived from an EMBL/GenBank/DDBJ whole genome shotgun (WGS) entry which is preliminary data.</text>
</comment>
<keyword evidence="4 8" id="KW-0812">Transmembrane</keyword>
<keyword evidence="5" id="KW-0256">Endoplasmic reticulum</keyword>
<evidence type="ECO:0000256" key="8">
    <source>
        <dbReference type="SAM" id="Phobius"/>
    </source>
</evidence>
<dbReference type="Proteomes" id="UP001347796">
    <property type="component" value="Unassembled WGS sequence"/>
</dbReference>
<dbReference type="GO" id="GO:0006506">
    <property type="term" value="P:GPI anchor biosynthetic process"/>
    <property type="evidence" value="ECO:0007669"/>
    <property type="project" value="UniProtKB-KW"/>
</dbReference>
<proteinExistence type="predicted"/>
<comment type="subcellular location">
    <subcellularLocation>
        <location evidence="1">Endoplasmic reticulum membrane</location>
        <topology evidence="1">Multi-pass membrane protein</topology>
    </subcellularLocation>
</comment>
<keyword evidence="6 8" id="KW-1133">Transmembrane helix</keyword>
<evidence type="ECO:0000313" key="9">
    <source>
        <dbReference type="EMBL" id="KAK6182127.1"/>
    </source>
</evidence>
<name>A0AAN8PQV9_PATCE</name>
<dbReference type="Pfam" id="PF06699">
    <property type="entry name" value="PIG-F"/>
    <property type="match status" value="1"/>
</dbReference>
<evidence type="ECO:0008006" key="11">
    <source>
        <dbReference type="Google" id="ProtNLM"/>
    </source>
</evidence>
<feature type="transmembrane region" description="Helical" evidence="8">
    <location>
        <begin position="185"/>
        <end position="211"/>
    </location>
</feature>
<dbReference type="EMBL" id="JAZGQO010000007">
    <property type="protein sequence ID" value="KAK6182127.1"/>
    <property type="molecule type" value="Genomic_DNA"/>
</dbReference>
<sequence length="222" mass="24699">MAAPIQQQIASKQTIKLIVLGNVIKSISCILLLFIAKITNSRLSLTDSSLQAIKMDIFCISGLELLTNFLNKEKVQFKLIDWAKCVILMVASCVFYYVVAVVFGAPFLQHTNETFHLAILLTVTTVLPCCLALGTDIGNWVQVFVLNSYEVGGPLICYITSIMAVLGAWVGAFPIPLDWDRPWQIWPISCVIGNLIGYSGGLLLSSLYLLYRYRLLNKFKLT</sequence>
<feature type="transmembrane region" description="Helical" evidence="8">
    <location>
        <begin position="114"/>
        <end position="134"/>
    </location>
</feature>
<accession>A0AAN8PQV9</accession>
<feature type="transmembrane region" description="Helical" evidence="8">
    <location>
        <begin position="17"/>
        <end position="38"/>
    </location>
</feature>